<evidence type="ECO:0000259" key="5">
    <source>
        <dbReference type="Pfam" id="PF13296"/>
    </source>
</evidence>
<dbReference type="Pfam" id="PF05954">
    <property type="entry name" value="Phage_GPD"/>
    <property type="match status" value="1"/>
</dbReference>
<gene>
    <name evidence="6" type="ordered locus">Bphy_5744</name>
</gene>
<dbReference type="Gene3D" id="2.30.110.50">
    <property type="match status" value="1"/>
</dbReference>
<feature type="domain" description="Gp5/Type VI secretion system Vgr protein OB-fold" evidence="3">
    <location>
        <begin position="435"/>
        <end position="499"/>
    </location>
</feature>
<proteinExistence type="inferred from homology"/>
<dbReference type="NCBIfam" id="TIGR03361">
    <property type="entry name" value="VI_Rhs_Vgr"/>
    <property type="match status" value="1"/>
</dbReference>
<evidence type="ECO:0000256" key="1">
    <source>
        <dbReference type="ARBA" id="ARBA00005558"/>
    </source>
</evidence>
<dbReference type="HOGENOM" id="CLU_004121_1_7_4"/>
<dbReference type="InterPro" id="IPR018769">
    <property type="entry name" value="VgrG2_DUF2345"/>
</dbReference>
<evidence type="ECO:0000313" key="6">
    <source>
        <dbReference type="EMBL" id="ACC74812.1"/>
    </source>
</evidence>
<dbReference type="SUPFAM" id="SSF69349">
    <property type="entry name" value="Phage fibre proteins"/>
    <property type="match status" value="1"/>
</dbReference>
<sequence>MSWLDQPRTLEIVSAGLPKWQDECLFTVSRLTGTEKLGRLYDYTVEIATKDDIGLTVHEAREMVEVDKLVGKQVTVKIATEGSGTYETGTIGVSPSINIGAGVREITGLIVSAECVGSDTRRAFYRLRIRPWLFLATLNQDSRIFQDLTVKEISETILKKYPFHYELRLAGPGFGRQYPKRDYQRMFWESDWGYLNRLWQEWGITFFYDGPTLVLCDSTAAYKKHGPAYATLRYQDRDGQRIDEEHVHQFEIARALTTGKVSVTDYDYTQSRANLAAKDSDYRERANDNIEHYAWGDYSQPLAGAMGTAAQPNEVDFEGEHLARVRLEAKRAKSLRGKGRGNMRGLRVGYTFHLEGYPLAPGNGEYLVVATKIEIVNNDTVTNRGALQRQYTCDTQFTVQPANTYFRTPQKAKKPRSHGEVAIVTGYSDSKIWTDRYGRAKVWFPWDREGQQDQDSSCWVRVSSPWQGANYGAIYIPRAGHEVVIGYQDNDPDKPYIAGRHVNQFHEPPWPLPANQALSGWLSEDLEGPTTNSVVTDDTPGKLQVQVASDHAASRLVLGSNTRIDRRKGRSEARGEGFELATEAHGVARANLGMLITTEKREGASAPVKDMVETVQRLTQARQLHEDLSQAARKHTAQTLEANQSEATTTIKVQNDAVKGGVKSVANPSPEMTRPDVVISSASGIATTATDSTHMASMNDHAVTTGRDFSMAVGRAYHASVRGSISLFAYQDAMKFVAAKGPVILQSRSNNIEIIADQVLKLTSAKKRIEITAAEEIVLQARGSYIRINGAGIEHGTPAKWIAHAASHALPGPKSMPASLPEMDMPKAFSNRLDAYDIYWLRDFNDVEYAARRANGDLIAQGTLDQDGRTSRLSTDQPETIQVLVGTRGAWLVETDGRENNPQSDDPLPDDPNHYVNLST</sequence>
<feature type="domain" description="Putative type VI secretion system Rhs element associated Vgr" evidence="5">
    <location>
        <begin position="525"/>
        <end position="632"/>
    </location>
</feature>
<dbReference type="Pfam" id="PF04717">
    <property type="entry name" value="Phage_base_V"/>
    <property type="match status" value="1"/>
</dbReference>
<dbReference type="InterPro" id="IPR028244">
    <property type="entry name" value="T6SS_Rhs_Vgr_dom"/>
</dbReference>
<comment type="similarity">
    <text evidence="1">Belongs to the VgrG protein family.</text>
</comment>
<dbReference type="SUPFAM" id="SSF69279">
    <property type="entry name" value="Phage tail proteins"/>
    <property type="match status" value="2"/>
</dbReference>
<keyword evidence="7" id="KW-1185">Reference proteome</keyword>
<dbReference type="Gene3D" id="2.40.50.230">
    <property type="entry name" value="Gp5 N-terminal domain"/>
    <property type="match status" value="1"/>
</dbReference>
<organism evidence="6 7">
    <name type="scientific">Paraburkholderia phymatum (strain DSM 17167 / CIP 108236 / LMG 21445 / STM815)</name>
    <name type="common">Burkholderia phymatum</name>
    <dbReference type="NCBI Taxonomy" id="391038"/>
    <lineage>
        <taxon>Bacteria</taxon>
        <taxon>Pseudomonadati</taxon>
        <taxon>Pseudomonadota</taxon>
        <taxon>Betaproteobacteria</taxon>
        <taxon>Burkholderiales</taxon>
        <taxon>Burkholderiaceae</taxon>
        <taxon>Paraburkholderia</taxon>
    </lineage>
</organism>
<dbReference type="InterPro" id="IPR006531">
    <property type="entry name" value="Gp5/Vgr_OB"/>
</dbReference>
<feature type="domain" description="DUF2345" evidence="4">
    <location>
        <begin position="666"/>
        <end position="814"/>
    </location>
</feature>
<name>B2JV35_PARP8</name>
<evidence type="ECO:0000259" key="3">
    <source>
        <dbReference type="Pfam" id="PF04717"/>
    </source>
</evidence>
<dbReference type="SUPFAM" id="SSF69255">
    <property type="entry name" value="gp5 N-terminal domain-like"/>
    <property type="match status" value="1"/>
</dbReference>
<dbReference type="NCBIfam" id="TIGR01646">
    <property type="entry name" value="vgr_GE"/>
    <property type="match status" value="1"/>
</dbReference>
<accession>B2JV35</accession>
<dbReference type="KEGG" id="bph:Bphy_5744"/>
<dbReference type="InterPro" id="IPR017847">
    <property type="entry name" value="T6SS_RhsGE_Vgr_subset"/>
</dbReference>
<dbReference type="InterPro" id="IPR037026">
    <property type="entry name" value="Vgr_OB-fold_dom_sf"/>
</dbReference>
<dbReference type="RefSeq" id="WP_012404972.1">
    <property type="nucleotide sequence ID" value="NC_010625.1"/>
</dbReference>
<evidence type="ECO:0000313" key="7">
    <source>
        <dbReference type="Proteomes" id="UP000001192"/>
    </source>
</evidence>
<protein>
    <submittedName>
        <fullName evidence="6">Type VI secretion system Vgr family protein</fullName>
    </submittedName>
</protein>
<dbReference type="Gene3D" id="4.10.220.110">
    <property type="match status" value="1"/>
</dbReference>
<keyword evidence="6" id="KW-0614">Plasmid</keyword>
<dbReference type="Pfam" id="PF13296">
    <property type="entry name" value="T6SS_Vgr"/>
    <property type="match status" value="1"/>
</dbReference>
<feature type="region of interest" description="Disordered" evidence="2">
    <location>
        <begin position="895"/>
        <end position="920"/>
    </location>
</feature>
<dbReference type="EMBL" id="CP001045">
    <property type="protein sequence ID" value="ACC74812.1"/>
    <property type="molecule type" value="Genomic_DNA"/>
</dbReference>
<dbReference type="InterPro" id="IPR006533">
    <property type="entry name" value="T6SS_Vgr_RhsGE"/>
</dbReference>
<evidence type="ECO:0000256" key="2">
    <source>
        <dbReference type="SAM" id="MobiDB-lite"/>
    </source>
</evidence>
<reference evidence="7" key="1">
    <citation type="journal article" date="2014" name="Stand. Genomic Sci.">
        <title>Complete genome sequence of Burkholderia phymatum STM815(T), a broad host range and efficient nitrogen-fixing symbiont of Mimosa species.</title>
        <authorList>
            <person name="Moulin L."/>
            <person name="Klonowska A."/>
            <person name="Caroline B."/>
            <person name="Booth K."/>
            <person name="Vriezen J.A."/>
            <person name="Melkonian R."/>
            <person name="James E.K."/>
            <person name="Young J.P."/>
            <person name="Bena G."/>
            <person name="Hauser L."/>
            <person name="Land M."/>
            <person name="Kyrpides N."/>
            <person name="Bruce D."/>
            <person name="Chain P."/>
            <person name="Copeland A."/>
            <person name="Pitluck S."/>
            <person name="Woyke T."/>
            <person name="Lizotte-Waniewski M."/>
            <person name="Bristow J."/>
            <person name="Riley M."/>
        </authorList>
    </citation>
    <scope>NUCLEOTIDE SEQUENCE [LARGE SCALE GENOMIC DNA]</scope>
    <source>
        <strain evidence="7">DSM 17167 / CIP 108236 / LMG 21445 / STM815</strain>
        <plasmid evidence="7">Plasmid pBPHY01</plasmid>
    </source>
</reference>
<evidence type="ECO:0000259" key="4">
    <source>
        <dbReference type="Pfam" id="PF10106"/>
    </source>
</evidence>
<dbReference type="Proteomes" id="UP000001192">
    <property type="component" value="Plasmid pBPHY01"/>
</dbReference>
<geneLocation type="plasmid" evidence="6 7">
    <name>pBPHY01</name>
</geneLocation>
<dbReference type="Pfam" id="PF10106">
    <property type="entry name" value="DUF2345"/>
    <property type="match status" value="1"/>
</dbReference>
<dbReference type="AlphaFoldDB" id="B2JV35"/>
<dbReference type="Gene3D" id="3.55.50.10">
    <property type="entry name" value="Baseplate protein-like domains"/>
    <property type="match status" value="1"/>
</dbReference>